<keyword evidence="5" id="KW-1185">Reference proteome</keyword>
<dbReference type="InterPro" id="IPR003607">
    <property type="entry name" value="HD/PDEase_dom"/>
</dbReference>
<dbReference type="InterPro" id="IPR023023">
    <property type="entry name" value="dNTPase_2"/>
</dbReference>
<dbReference type="InterPro" id="IPR006674">
    <property type="entry name" value="HD_domain"/>
</dbReference>
<evidence type="ECO:0000259" key="3">
    <source>
        <dbReference type="PROSITE" id="PS51831"/>
    </source>
</evidence>
<evidence type="ECO:0000256" key="1">
    <source>
        <dbReference type="ARBA" id="ARBA00022801"/>
    </source>
</evidence>
<dbReference type="PROSITE" id="PS51831">
    <property type="entry name" value="HD"/>
    <property type="match status" value="1"/>
</dbReference>
<dbReference type="InterPro" id="IPR051094">
    <property type="entry name" value="Diverse_Catalytic_Enzymes"/>
</dbReference>
<dbReference type="Pfam" id="PF01966">
    <property type="entry name" value="HD"/>
    <property type="match status" value="1"/>
</dbReference>
<evidence type="ECO:0000313" key="5">
    <source>
        <dbReference type="Proteomes" id="UP000601522"/>
    </source>
</evidence>
<proteinExistence type="inferred from homology"/>
<evidence type="ECO:0000256" key="2">
    <source>
        <dbReference type="HAMAP-Rule" id="MF_01212"/>
    </source>
</evidence>
<dbReference type="Proteomes" id="UP000601522">
    <property type="component" value="Unassembled WGS sequence"/>
</dbReference>
<name>A0A926F2I7_9FIRM</name>
<accession>A0A926F2I7</accession>
<dbReference type="InterPro" id="IPR006261">
    <property type="entry name" value="dGTPase"/>
</dbReference>
<reference evidence="4 5" key="1">
    <citation type="submission" date="2020-08" db="EMBL/GenBank/DDBJ databases">
        <title>Genome public.</title>
        <authorList>
            <person name="Liu C."/>
            <person name="Sun Q."/>
        </authorList>
    </citation>
    <scope>NUCLEOTIDE SEQUENCE [LARGE SCALE GENOMIC DNA]</scope>
    <source>
        <strain evidence="4 5">NSJ-26</strain>
    </source>
</reference>
<organism evidence="4 5">
    <name type="scientific">Wansuia hejianensis</name>
    <dbReference type="NCBI Taxonomy" id="2763667"/>
    <lineage>
        <taxon>Bacteria</taxon>
        <taxon>Bacillati</taxon>
        <taxon>Bacillota</taxon>
        <taxon>Clostridia</taxon>
        <taxon>Lachnospirales</taxon>
        <taxon>Lachnospiraceae</taxon>
        <taxon>Wansuia</taxon>
    </lineage>
</organism>
<dbReference type="NCBIfam" id="TIGR01353">
    <property type="entry name" value="dGTP_triPase"/>
    <property type="match status" value="1"/>
</dbReference>
<dbReference type="SMART" id="SM00471">
    <property type="entry name" value="HDc"/>
    <property type="match status" value="1"/>
</dbReference>
<keyword evidence="1 2" id="KW-0378">Hydrolase</keyword>
<comment type="similarity">
    <text evidence="2">Belongs to the dGTPase family. Type 2 subfamily.</text>
</comment>
<dbReference type="SUPFAM" id="SSF109604">
    <property type="entry name" value="HD-domain/PDEase-like"/>
    <property type="match status" value="1"/>
</dbReference>
<dbReference type="AlphaFoldDB" id="A0A926F2I7"/>
<dbReference type="Gene3D" id="1.10.3210.10">
    <property type="entry name" value="Hypothetical protein af1432"/>
    <property type="match status" value="1"/>
</dbReference>
<dbReference type="GO" id="GO:0016793">
    <property type="term" value="F:triphosphoric monoester hydrolase activity"/>
    <property type="evidence" value="ECO:0007669"/>
    <property type="project" value="InterPro"/>
</dbReference>
<comment type="caution">
    <text evidence="4">The sequence shown here is derived from an EMBL/GenBank/DDBJ whole genome shotgun (WGS) entry which is preliminary data.</text>
</comment>
<dbReference type="PANTHER" id="PTHR35795">
    <property type="entry name" value="SLR1885 PROTEIN"/>
    <property type="match status" value="1"/>
</dbReference>
<evidence type="ECO:0000313" key="4">
    <source>
        <dbReference type="EMBL" id="MBC8590755.1"/>
    </source>
</evidence>
<dbReference type="PANTHER" id="PTHR35795:SF1">
    <property type="entry name" value="BIS(5'-NUCLEOSYL)-TETRAPHOSPHATASE, SYMMETRICAL"/>
    <property type="match status" value="1"/>
</dbReference>
<sequence>MIIRKQIEKIEKDSLSSLATLSSNSMGRIYYEEKCDIRTEFQRDRDRILHSKAFRRLKHKTQVFVAPEGDHYRTRLTHTLEVAQIGRTLARALRLNEDLVEAISLGHDLGHTPFGHTGERILNELHPNGFKHNQQSLRIVDILEHNEHRIGLNLTEEVREGIINHSGHSTSKTLEGQIVSIADRIAYINHDIDDAIRANIIKEDDLPKDCVNILGKSHGIRINTMIVDVIKNSLNKNKISMSKEIGEKTEKLRMFMFENVYYNIKAKPEEEKVEYIIRGLYNYYLDNVNKLPSEIKVTYPTEYPIEDRICDYISGMTDRYVVNLYSNLFIPKPWEKY</sequence>
<dbReference type="InterPro" id="IPR026875">
    <property type="entry name" value="PHydrolase_assoc_dom"/>
</dbReference>
<dbReference type="RefSeq" id="WP_249323590.1">
    <property type="nucleotide sequence ID" value="NZ_JACRTK010000002.1"/>
</dbReference>
<dbReference type="CDD" id="cd00077">
    <property type="entry name" value="HDc"/>
    <property type="match status" value="1"/>
</dbReference>
<dbReference type="HAMAP" id="MF_01212">
    <property type="entry name" value="dGTPase_type2"/>
    <property type="match status" value="1"/>
</dbReference>
<feature type="domain" description="HD" evidence="3">
    <location>
        <begin position="75"/>
        <end position="188"/>
    </location>
</feature>
<dbReference type="Pfam" id="PF13286">
    <property type="entry name" value="HD_assoc"/>
    <property type="match status" value="1"/>
</dbReference>
<dbReference type="EMBL" id="JACRTK010000002">
    <property type="protein sequence ID" value="MBC8590755.1"/>
    <property type="molecule type" value="Genomic_DNA"/>
</dbReference>
<gene>
    <name evidence="4" type="ORF">H8689_06360</name>
</gene>
<protein>
    <recommendedName>
        <fullName evidence="2">Deoxyguanosinetriphosphate triphosphohydrolase-like protein</fullName>
    </recommendedName>
</protein>
<dbReference type="NCBIfam" id="NF002327">
    <property type="entry name" value="PRK01286.1-2"/>
    <property type="match status" value="1"/>
</dbReference>